<proteinExistence type="predicted"/>
<feature type="compositionally biased region" description="Polar residues" evidence="1">
    <location>
        <begin position="77"/>
        <end position="87"/>
    </location>
</feature>
<evidence type="ECO:0000256" key="1">
    <source>
        <dbReference type="SAM" id="MobiDB-lite"/>
    </source>
</evidence>
<dbReference type="EMBL" id="JAWDGP010000740">
    <property type="protein sequence ID" value="KAK3797808.1"/>
    <property type="molecule type" value="Genomic_DNA"/>
</dbReference>
<dbReference type="Proteomes" id="UP001283361">
    <property type="component" value="Unassembled WGS sequence"/>
</dbReference>
<protein>
    <submittedName>
        <fullName evidence="2">Uncharacterized protein</fullName>
    </submittedName>
</protein>
<feature type="compositionally biased region" description="Basic and acidic residues" evidence="1">
    <location>
        <begin position="10"/>
        <end position="36"/>
    </location>
</feature>
<evidence type="ECO:0000313" key="3">
    <source>
        <dbReference type="Proteomes" id="UP001283361"/>
    </source>
</evidence>
<feature type="region of interest" description="Disordered" evidence="1">
    <location>
        <begin position="1"/>
        <end position="62"/>
    </location>
</feature>
<keyword evidence="3" id="KW-1185">Reference proteome</keyword>
<reference evidence="2" key="1">
    <citation type="journal article" date="2023" name="G3 (Bethesda)">
        <title>A reference genome for the long-term kleptoplast-retaining sea slug Elysia crispata morphotype clarki.</title>
        <authorList>
            <person name="Eastman K.E."/>
            <person name="Pendleton A.L."/>
            <person name="Shaikh M.A."/>
            <person name="Suttiyut T."/>
            <person name="Ogas R."/>
            <person name="Tomko P."/>
            <person name="Gavelis G."/>
            <person name="Widhalm J.R."/>
            <person name="Wisecaver J.H."/>
        </authorList>
    </citation>
    <scope>NUCLEOTIDE SEQUENCE</scope>
    <source>
        <strain evidence="2">ECLA1</strain>
    </source>
</reference>
<organism evidence="2 3">
    <name type="scientific">Elysia crispata</name>
    <name type="common">lettuce slug</name>
    <dbReference type="NCBI Taxonomy" id="231223"/>
    <lineage>
        <taxon>Eukaryota</taxon>
        <taxon>Metazoa</taxon>
        <taxon>Spiralia</taxon>
        <taxon>Lophotrochozoa</taxon>
        <taxon>Mollusca</taxon>
        <taxon>Gastropoda</taxon>
        <taxon>Heterobranchia</taxon>
        <taxon>Euthyneura</taxon>
        <taxon>Panpulmonata</taxon>
        <taxon>Sacoglossa</taxon>
        <taxon>Placobranchoidea</taxon>
        <taxon>Plakobranchidae</taxon>
        <taxon>Elysia</taxon>
    </lineage>
</organism>
<sequence>MNLAINPSEKLPRKTERRENRRTDSQTDKGRGRNRSEISIARSCCQHSSSQKPEARRLSRMSKLDLQALAGTEHGKTVTSGAHNRAK</sequence>
<comment type="caution">
    <text evidence="2">The sequence shown here is derived from an EMBL/GenBank/DDBJ whole genome shotgun (WGS) entry which is preliminary data.</text>
</comment>
<accession>A0AAE1B1E8</accession>
<evidence type="ECO:0000313" key="2">
    <source>
        <dbReference type="EMBL" id="KAK3797808.1"/>
    </source>
</evidence>
<name>A0AAE1B1E8_9GAST</name>
<feature type="region of interest" description="Disordered" evidence="1">
    <location>
        <begin position="68"/>
        <end position="87"/>
    </location>
</feature>
<dbReference type="AlphaFoldDB" id="A0AAE1B1E8"/>
<gene>
    <name evidence="2" type="ORF">RRG08_052408</name>
</gene>